<feature type="region of interest" description="Disordered" evidence="1">
    <location>
        <begin position="1"/>
        <end position="23"/>
    </location>
</feature>
<gene>
    <name evidence="2" type="ORF">OOU_Y34scaffold00534g46</name>
</gene>
<protein>
    <submittedName>
        <fullName evidence="2">Uncharacterized protein</fullName>
    </submittedName>
</protein>
<evidence type="ECO:0000256" key="1">
    <source>
        <dbReference type="SAM" id="MobiDB-lite"/>
    </source>
</evidence>
<dbReference type="AlphaFoldDB" id="A0AA97NYA3"/>
<reference evidence="2" key="1">
    <citation type="journal article" date="2012" name="PLoS Genet.">
        <title>Comparative analysis of the genomes of two field isolates of the rice blast fungus Magnaporthe oryzae.</title>
        <authorList>
            <person name="Xue M."/>
            <person name="Yang J."/>
            <person name="Li Z."/>
            <person name="Hu S."/>
            <person name="Yao N."/>
            <person name="Dean R.A."/>
            <person name="Zhao W."/>
            <person name="Shen M."/>
            <person name="Zhang H."/>
            <person name="Li C."/>
            <person name="Liu L."/>
            <person name="Cao L."/>
            <person name="Xu X."/>
            <person name="Xing Y."/>
            <person name="Hsiang T."/>
            <person name="Zhang Z."/>
            <person name="Xu J.R."/>
            <person name="Peng Y.L."/>
        </authorList>
    </citation>
    <scope>NUCLEOTIDE SEQUENCE</scope>
    <source>
        <strain evidence="2">Y34</strain>
    </source>
</reference>
<organism evidence="2">
    <name type="scientific">Pyricularia oryzae (strain Y34)</name>
    <name type="common">Rice blast fungus</name>
    <name type="synonym">Magnaporthe oryzae</name>
    <dbReference type="NCBI Taxonomy" id="1143189"/>
    <lineage>
        <taxon>Eukaryota</taxon>
        <taxon>Fungi</taxon>
        <taxon>Dikarya</taxon>
        <taxon>Ascomycota</taxon>
        <taxon>Pezizomycotina</taxon>
        <taxon>Sordariomycetes</taxon>
        <taxon>Sordariomycetidae</taxon>
        <taxon>Magnaporthales</taxon>
        <taxon>Pyriculariaceae</taxon>
        <taxon>Pyricularia</taxon>
    </lineage>
</organism>
<dbReference type="EMBL" id="JH793030">
    <property type="protein sequence ID" value="ELQ38571.1"/>
    <property type="molecule type" value="Genomic_DNA"/>
</dbReference>
<name>A0AA97NYA3_PYRO3</name>
<proteinExistence type="predicted"/>
<accession>A0AA97NYA3</accession>
<dbReference type="Proteomes" id="UP000011086">
    <property type="component" value="Unassembled WGS sequence"/>
</dbReference>
<sequence>MTVRKLRGSIGAKPPTGPHHEMGCWREHLNPSVKFSAVQCSVVSGCDPRFHKATGNHDLCTSGATGMEKKIGRIQQSTTLDAEKFSRNFVPVGPVMEMNWYELRS</sequence>
<evidence type="ECO:0000313" key="2">
    <source>
        <dbReference type="EMBL" id="ELQ38571.1"/>
    </source>
</evidence>